<dbReference type="AlphaFoldDB" id="A0A5M8Q2J5"/>
<organism evidence="1 2">
    <name type="scientific">Lasallia pustulata</name>
    <dbReference type="NCBI Taxonomy" id="136370"/>
    <lineage>
        <taxon>Eukaryota</taxon>
        <taxon>Fungi</taxon>
        <taxon>Dikarya</taxon>
        <taxon>Ascomycota</taxon>
        <taxon>Pezizomycotina</taxon>
        <taxon>Lecanoromycetes</taxon>
        <taxon>OSLEUM clade</taxon>
        <taxon>Umbilicariomycetidae</taxon>
        <taxon>Umbilicariales</taxon>
        <taxon>Umbilicariaceae</taxon>
        <taxon>Lasallia</taxon>
    </lineage>
</organism>
<dbReference type="InterPro" id="IPR043519">
    <property type="entry name" value="NT_sf"/>
</dbReference>
<dbReference type="OrthoDB" id="10066232at2759"/>
<comment type="caution">
    <text evidence="1">The sequence shown here is derived from an EMBL/GenBank/DDBJ whole genome shotgun (WGS) entry which is preliminary data.</text>
</comment>
<accession>A0A5M8Q2J5</accession>
<dbReference type="Gene3D" id="3.30.460.40">
    <property type="match status" value="1"/>
</dbReference>
<reference evidence="1 2" key="1">
    <citation type="submission" date="2019-09" db="EMBL/GenBank/DDBJ databases">
        <title>The hologenome of the rock-dwelling lichen Lasallia pustulata.</title>
        <authorList>
            <person name="Greshake Tzovaras B."/>
            <person name="Segers F."/>
            <person name="Bicker A."/>
            <person name="Dal Grande F."/>
            <person name="Otte J."/>
            <person name="Hankeln T."/>
            <person name="Schmitt I."/>
            <person name="Ebersberger I."/>
        </authorList>
    </citation>
    <scope>NUCLEOTIDE SEQUENCE [LARGE SCALE GENOMIC DNA]</scope>
    <source>
        <strain evidence="1">A1-1</strain>
    </source>
</reference>
<dbReference type="SUPFAM" id="SSF81301">
    <property type="entry name" value="Nucleotidyltransferase"/>
    <property type="match status" value="1"/>
</dbReference>
<dbReference type="EMBL" id="VXIT01000001">
    <property type="protein sequence ID" value="KAA6415630.1"/>
    <property type="molecule type" value="Genomic_DNA"/>
</dbReference>
<proteinExistence type="predicted"/>
<name>A0A5M8Q2J5_9LECA</name>
<gene>
    <name evidence="1" type="ORF">FRX48_00346</name>
</gene>
<dbReference type="Proteomes" id="UP000324767">
    <property type="component" value="Unassembled WGS sequence"/>
</dbReference>
<evidence type="ECO:0000313" key="1">
    <source>
        <dbReference type="EMBL" id="KAA6415630.1"/>
    </source>
</evidence>
<protein>
    <submittedName>
        <fullName evidence="1">Uncharacterized protein</fullName>
    </submittedName>
</protein>
<evidence type="ECO:0000313" key="2">
    <source>
        <dbReference type="Proteomes" id="UP000324767"/>
    </source>
</evidence>
<sequence>MRPQGSSEVKAQFFLFTASASPTTSEDEELGALAHLYNHNRIRPPGENVNAAIYFMASFLDSVIEEDGKYAIAGGCAMKFHGSFRQTFDVDICVDPPPLYAMLRCPRFILPSSKLIGAVFRCYLLTGPSYGDSITADRAVKIDLMLNDLFPPRYRNHIVRGVVDGKESWVLDNQCLLKCKLSAYTDRATENDYIDIRGLAFRYYDQIQTYKHSLDLDHIEFFLDEVLVRESQETVTFLKCVLLPIEPSSPLQGRPII</sequence>